<evidence type="ECO:0000313" key="2">
    <source>
        <dbReference type="WBParaSite" id="PS1159_v2.g20825.t1"/>
    </source>
</evidence>
<sequence length="154" mass="17298">MPSSTSFPCVDLESPSSSTSVIHPPSTRRTLPYRAVSQQFESPSDRPRSRRSSTRRAMRRLSQLFHRVRDQFIAHMPLWSPIETPSLPLETPASAPGNLANLNDSKDASPLFELDDPKTTIEVDEELDQKALEIEAKVRLKQIKLNGNGNKISF</sequence>
<accession>A0AC35FUA2</accession>
<evidence type="ECO:0000313" key="1">
    <source>
        <dbReference type="Proteomes" id="UP000887580"/>
    </source>
</evidence>
<dbReference type="Proteomes" id="UP000887580">
    <property type="component" value="Unplaced"/>
</dbReference>
<dbReference type="WBParaSite" id="PS1159_v2.g20825.t1">
    <property type="protein sequence ID" value="PS1159_v2.g20825.t1"/>
    <property type="gene ID" value="PS1159_v2.g20825"/>
</dbReference>
<reference evidence="2" key="1">
    <citation type="submission" date="2022-11" db="UniProtKB">
        <authorList>
            <consortium name="WormBaseParasite"/>
        </authorList>
    </citation>
    <scope>IDENTIFICATION</scope>
</reference>
<proteinExistence type="predicted"/>
<protein>
    <submittedName>
        <fullName evidence="2">Uncharacterized protein</fullName>
    </submittedName>
</protein>
<name>A0AC35FUA2_9BILA</name>
<organism evidence="1 2">
    <name type="scientific">Panagrolaimus sp. PS1159</name>
    <dbReference type="NCBI Taxonomy" id="55785"/>
    <lineage>
        <taxon>Eukaryota</taxon>
        <taxon>Metazoa</taxon>
        <taxon>Ecdysozoa</taxon>
        <taxon>Nematoda</taxon>
        <taxon>Chromadorea</taxon>
        <taxon>Rhabditida</taxon>
        <taxon>Tylenchina</taxon>
        <taxon>Panagrolaimomorpha</taxon>
        <taxon>Panagrolaimoidea</taxon>
        <taxon>Panagrolaimidae</taxon>
        <taxon>Panagrolaimus</taxon>
    </lineage>
</organism>